<organism evidence="1 2">
    <name type="scientific">Lolium multiflorum</name>
    <name type="common">Italian ryegrass</name>
    <name type="synonym">Lolium perenne subsp. multiflorum</name>
    <dbReference type="NCBI Taxonomy" id="4521"/>
    <lineage>
        <taxon>Eukaryota</taxon>
        <taxon>Viridiplantae</taxon>
        <taxon>Streptophyta</taxon>
        <taxon>Embryophyta</taxon>
        <taxon>Tracheophyta</taxon>
        <taxon>Spermatophyta</taxon>
        <taxon>Magnoliopsida</taxon>
        <taxon>Liliopsida</taxon>
        <taxon>Poales</taxon>
        <taxon>Poaceae</taxon>
        <taxon>BOP clade</taxon>
        <taxon>Pooideae</taxon>
        <taxon>Poodae</taxon>
        <taxon>Poeae</taxon>
        <taxon>Poeae Chloroplast Group 2 (Poeae type)</taxon>
        <taxon>Loliodinae</taxon>
        <taxon>Loliinae</taxon>
        <taxon>Lolium</taxon>
    </lineage>
</organism>
<gene>
    <name evidence="1" type="ORF">QYE76_050819</name>
</gene>
<dbReference type="EMBL" id="JAUUTY010000003">
    <property type="protein sequence ID" value="KAK1662660.1"/>
    <property type="molecule type" value="Genomic_DNA"/>
</dbReference>
<name>A0AAD8SRP1_LOLMU</name>
<dbReference type="AlphaFoldDB" id="A0AAD8SRP1"/>
<sequence length="118" mass="13625">MAKDRALHLLPSLQTCAELVLTLHNTVYEKVSFVERVVHEKTEYGGYQLNEDGIFIQADEHWMAAPDRFLSVSIAFLEVILKLGHTRDQPGEKQVYTRKPKNRSMYFVQEDHCTCNGK</sequence>
<reference evidence="1" key="1">
    <citation type="submission" date="2023-07" db="EMBL/GenBank/DDBJ databases">
        <title>A chromosome-level genome assembly of Lolium multiflorum.</title>
        <authorList>
            <person name="Chen Y."/>
            <person name="Copetti D."/>
            <person name="Kolliker R."/>
            <person name="Studer B."/>
        </authorList>
    </citation>
    <scope>NUCLEOTIDE SEQUENCE</scope>
    <source>
        <strain evidence="1">02402/16</strain>
        <tissue evidence="1">Leaf</tissue>
    </source>
</reference>
<evidence type="ECO:0000313" key="2">
    <source>
        <dbReference type="Proteomes" id="UP001231189"/>
    </source>
</evidence>
<evidence type="ECO:0000313" key="1">
    <source>
        <dbReference type="EMBL" id="KAK1662660.1"/>
    </source>
</evidence>
<keyword evidence="2" id="KW-1185">Reference proteome</keyword>
<proteinExistence type="predicted"/>
<protein>
    <submittedName>
        <fullName evidence="1">Uncharacterized protein</fullName>
    </submittedName>
</protein>
<comment type="caution">
    <text evidence="1">The sequence shown here is derived from an EMBL/GenBank/DDBJ whole genome shotgun (WGS) entry which is preliminary data.</text>
</comment>
<dbReference type="Proteomes" id="UP001231189">
    <property type="component" value="Unassembled WGS sequence"/>
</dbReference>
<accession>A0AAD8SRP1</accession>